<comment type="caution">
    <text evidence="1">The sequence shown here is derived from an EMBL/GenBank/DDBJ whole genome shotgun (WGS) entry which is preliminary data.</text>
</comment>
<sequence>MTIENPKTGSLPRVAQRVSIAQRIKQLESAKNPSAEAPVGVNVPDPILETNISAEYTLTSTMLHASLFGTDFYAEPVLTVTQAGELQATDVVAAVDLFQVRWEDAVYLPAEKAQGAHLLLLGDDVDPRELEALAVSIWATAHWAGPGQLFLFEGASLKGPFKFTANDTATLEVPAELPQAWILDVTPERVPDTGVFIGVQDTWSQVFSGEHPAGNELGALNAVRRIAKRLAGAIRVAGQVKLVQPDPESAVNLRVYSNRWLDSADLTYLLEGLFPDIVPSGNATDTVEAQLTQNREELALARDITANLYERVAEVSSSAVQKAYAGTTMPESYSLLASAGNRSRVHVTVQVTDFLPMAIRHQPWPDGKAVEYGIQWIPAGHTSYGFNVSDFNVPLTRTMRLERSRVRDEIEKIAYLISKATAGQILDEDGFLVAS</sequence>
<dbReference type="Proteomes" id="UP000010301">
    <property type="component" value="Unassembled WGS sequence"/>
</dbReference>
<dbReference type="AlphaFoldDB" id="C0VYR1"/>
<dbReference type="RefSeq" id="WP_006547298.1">
    <property type="nucleotide sequence ID" value="NZ_DS999545.1"/>
</dbReference>
<organism evidence="1 2">
    <name type="scientific">Gleimia coleocanis DSM 15436</name>
    <dbReference type="NCBI Taxonomy" id="525245"/>
    <lineage>
        <taxon>Bacteria</taxon>
        <taxon>Bacillati</taxon>
        <taxon>Actinomycetota</taxon>
        <taxon>Actinomycetes</taxon>
        <taxon>Actinomycetales</taxon>
        <taxon>Actinomycetaceae</taxon>
        <taxon>Gleimia</taxon>
    </lineage>
</organism>
<evidence type="ECO:0000313" key="1">
    <source>
        <dbReference type="EMBL" id="EEH64564.1"/>
    </source>
</evidence>
<dbReference type="eggNOG" id="ENOG5032S1S">
    <property type="taxonomic scope" value="Bacteria"/>
</dbReference>
<proteinExistence type="predicted"/>
<protein>
    <submittedName>
        <fullName evidence="1">Uncharacterized protein</fullName>
    </submittedName>
</protein>
<evidence type="ECO:0000313" key="2">
    <source>
        <dbReference type="Proteomes" id="UP000010301"/>
    </source>
</evidence>
<reference evidence="1 2" key="1">
    <citation type="submission" date="2009-01" db="EMBL/GenBank/DDBJ databases">
        <authorList>
            <person name="Qin X."/>
            <person name="Bachman B."/>
            <person name="Battles P."/>
            <person name="Bell A."/>
            <person name="Bess C."/>
            <person name="Bickham C."/>
            <person name="Chaboub L."/>
            <person name="Chen D."/>
            <person name="Coyle M."/>
            <person name="Deiros D.R."/>
            <person name="Dinh H."/>
            <person name="Forbes L."/>
            <person name="Fowler G."/>
            <person name="Francisco L."/>
            <person name="Fu Q."/>
            <person name="Gubbala S."/>
            <person name="Hale W."/>
            <person name="Han Y."/>
            <person name="Hemphill L."/>
            <person name="Highlander S.K."/>
            <person name="Hirani K."/>
            <person name="Hogues M."/>
            <person name="Jackson L."/>
            <person name="Jakkamsetti A."/>
            <person name="Javaid M."/>
            <person name="Jiang H."/>
            <person name="Korchina V."/>
            <person name="Kovar C."/>
            <person name="Lara F."/>
            <person name="Lee S."/>
            <person name="Mata R."/>
            <person name="Mathew T."/>
            <person name="Moen C."/>
            <person name="Morales K."/>
            <person name="Munidasa M."/>
            <person name="Nazareth L."/>
            <person name="Ngo R."/>
            <person name="Nguyen L."/>
            <person name="Okwuonu G."/>
            <person name="Ongeri F."/>
            <person name="Patil S."/>
            <person name="Petrosino J."/>
            <person name="Pham C."/>
            <person name="Pham P."/>
            <person name="Pu L.-L."/>
            <person name="Puazo M."/>
            <person name="Raj R."/>
            <person name="Reid J."/>
            <person name="Rouhana J."/>
            <person name="Saada N."/>
            <person name="Shang Y."/>
            <person name="Simmons D."/>
            <person name="Thornton R."/>
            <person name="Warren J."/>
            <person name="Weissenberger G."/>
            <person name="Zhang J."/>
            <person name="Zhang L."/>
            <person name="Zhou C."/>
            <person name="Zhu D."/>
            <person name="Muzny D."/>
            <person name="Worley K."/>
            <person name="Gibbs R."/>
        </authorList>
    </citation>
    <scope>NUCLEOTIDE SEQUENCE [LARGE SCALE GENOMIC DNA]</scope>
    <source>
        <strain evidence="1 2">DSM 15436</strain>
    </source>
</reference>
<accession>C0VYR1</accession>
<dbReference type="OrthoDB" id="3268465at2"/>
<dbReference type="HOGENOM" id="CLU_039595_0_0_11"/>
<keyword evidence="2" id="KW-1185">Reference proteome</keyword>
<name>C0VYR1_9ACTO</name>
<dbReference type="STRING" id="525245.HMPREF0044_0301"/>
<dbReference type="EMBL" id="ACFG01000004">
    <property type="protein sequence ID" value="EEH64564.1"/>
    <property type="molecule type" value="Genomic_DNA"/>
</dbReference>
<gene>
    <name evidence="1" type="ORF">HMPREF0044_0301</name>
</gene>